<proteinExistence type="predicted"/>
<evidence type="ECO:0008006" key="3">
    <source>
        <dbReference type="Google" id="ProtNLM"/>
    </source>
</evidence>
<organism evidence="1 2">
    <name type="scientific">Polyangium spumosum</name>
    <dbReference type="NCBI Taxonomy" id="889282"/>
    <lineage>
        <taxon>Bacteria</taxon>
        <taxon>Pseudomonadati</taxon>
        <taxon>Myxococcota</taxon>
        <taxon>Polyangia</taxon>
        <taxon>Polyangiales</taxon>
        <taxon>Polyangiaceae</taxon>
        <taxon>Polyangium</taxon>
    </lineage>
</organism>
<dbReference type="AlphaFoldDB" id="A0A6N7PQL4"/>
<keyword evidence="2" id="KW-1185">Reference proteome</keyword>
<evidence type="ECO:0000313" key="1">
    <source>
        <dbReference type="EMBL" id="MRG92394.1"/>
    </source>
</evidence>
<reference evidence="1 2" key="1">
    <citation type="submission" date="2019-10" db="EMBL/GenBank/DDBJ databases">
        <title>A soil myxobacterium in the family Polyangiaceae.</title>
        <authorList>
            <person name="Li Y."/>
            <person name="Wang J."/>
        </authorList>
    </citation>
    <scope>NUCLEOTIDE SEQUENCE [LARGE SCALE GENOMIC DNA]</scope>
    <source>
        <strain evidence="1 2">DSM 14734</strain>
    </source>
</reference>
<name>A0A6N7PQL4_9BACT</name>
<evidence type="ECO:0000313" key="2">
    <source>
        <dbReference type="Proteomes" id="UP000440224"/>
    </source>
</evidence>
<comment type="caution">
    <text evidence="1">The sequence shown here is derived from an EMBL/GenBank/DDBJ whole genome shotgun (WGS) entry which is preliminary data.</text>
</comment>
<dbReference type="EMBL" id="WJIE01000003">
    <property type="protein sequence ID" value="MRG92394.1"/>
    <property type="molecule type" value="Genomic_DNA"/>
</dbReference>
<sequence>MKPFEVVWRRVHDVQVRNLDKAVAQAICTAVYAAAADGSGDIRRTRADTPDWISINVRGAVAYAYVDRAAHKLIVLNVVRAR</sequence>
<dbReference type="Proteomes" id="UP000440224">
    <property type="component" value="Unassembled WGS sequence"/>
</dbReference>
<gene>
    <name evidence="1" type="ORF">GF068_10695</name>
</gene>
<dbReference type="OrthoDB" id="9890412at2"/>
<dbReference type="RefSeq" id="WP_153819279.1">
    <property type="nucleotide sequence ID" value="NZ_WJIE01000003.1"/>
</dbReference>
<protein>
    <recommendedName>
        <fullName evidence="3">Type II toxin-antitoxin system RelE/ParE family toxin</fullName>
    </recommendedName>
</protein>
<accession>A0A6N7PQL4</accession>